<dbReference type="AlphaFoldDB" id="A0A8J7L563"/>
<evidence type="ECO:0000256" key="1">
    <source>
        <dbReference type="SAM" id="MobiDB-lite"/>
    </source>
</evidence>
<evidence type="ECO:0008006" key="4">
    <source>
        <dbReference type="Google" id="ProtNLM"/>
    </source>
</evidence>
<comment type="caution">
    <text evidence="2">The sequence shown here is derived from an EMBL/GenBank/DDBJ whole genome shotgun (WGS) entry which is preliminary data.</text>
</comment>
<keyword evidence="3" id="KW-1185">Reference proteome</keyword>
<reference evidence="2 3" key="1">
    <citation type="journal article" date="2021" name="Int. J. Syst. Evol. Microbiol.">
        <title>Amazonocrinis nigriterrae gen. nov., sp. nov., Atlanticothrix silvestris gen. nov., sp. nov. and Dendronalium phyllosphericum gen. nov., sp. nov., nostocacean cyanobacteria from Brazilian environments.</title>
        <authorList>
            <person name="Alvarenga D.O."/>
            <person name="Andreote A.P.D."/>
            <person name="Branco L.H.Z."/>
            <person name="Delbaje E."/>
            <person name="Cruz R.B."/>
            <person name="Varani A.M."/>
            <person name="Fiore M.F."/>
        </authorList>
    </citation>
    <scope>NUCLEOTIDE SEQUENCE [LARGE SCALE GENOMIC DNA]</scope>
    <source>
        <strain evidence="2 3">CENA357</strain>
    </source>
</reference>
<evidence type="ECO:0000313" key="2">
    <source>
        <dbReference type="EMBL" id="MBH8554312.1"/>
    </source>
</evidence>
<dbReference type="RefSeq" id="WP_214440557.1">
    <property type="nucleotide sequence ID" value="NZ_JAECZB010000069.1"/>
</dbReference>
<protein>
    <recommendedName>
        <fullName evidence="4">EcsC family protein</fullName>
    </recommendedName>
</protein>
<dbReference type="Proteomes" id="UP000599391">
    <property type="component" value="Unassembled WGS sequence"/>
</dbReference>
<feature type="region of interest" description="Disordered" evidence="1">
    <location>
        <begin position="1"/>
        <end position="33"/>
    </location>
</feature>
<gene>
    <name evidence="2" type="ORF">I8751_18470</name>
</gene>
<sequence length="379" mass="40412">MADKPQQKIEAKQSTNSPSEIKTKTQPSAEKSSALESFAKTGKDFVDIAFGLGTAAAKQAHNLIEQTTQTVGNVVNGLSENWLIRKLSGVLNLNWLVGASDSVDLEKATVTANKLKQEHPNESPSQIAHRIMVDKATKAGGIGLASSILPGVAAALLAIDLAATTKLQTEMLYQIAAVYGLDLKDSARKGEVLAIFGLALGGGRLLKVAGLGLLRNVPFAGAAIAASSNATMIYSLGYAACRFYEAKLDASTSLNSSQTLAKLKQQSEDYLETAIAQEAVMDQILVHMILASHPEKTWEEILPELKTVNLSPASLNAIAQNIKSPQPLDTLLNQLNRDFAVPLLAQCRKIAQLDNKTTPIEQEIITAIASKFNLDANGE</sequence>
<feature type="compositionally biased region" description="Basic and acidic residues" evidence="1">
    <location>
        <begin position="1"/>
        <end position="11"/>
    </location>
</feature>
<name>A0A8J7L563_9CYAN</name>
<accession>A0A8J7L563</accession>
<evidence type="ECO:0000313" key="3">
    <source>
        <dbReference type="Proteomes" id="UP000599391"/>
    </source>
</evidence>
<organism evidence="2 3">
    <name type="scientific">Atlanticothrix silvestris CENA357</name>
    <dbReference type="NCBI Taxonomy" id="1725252"/>
    <lineage>
        <taxon>Bacteria</taxon>
        <taxon>Bacillati</taxon>
        <taxon>Cyanobacteriota</taxon>
        <taxon>Cyanophyceae</taxon>
        <taxon>Nostocales</taxon>
        <taxon>Nodulariaceae</taxon>
        <taxon>Atlanticothrix</taxon>
        <taxon>Atlanticothrix silvestris</taxon>
    </lineage>
</organism>
<proteinExistence type="predicted"/>
<dbReference type="EMBL" id="JAECZB010000069">
    <property type="protein sequence ID" value="MBH8554312.1"/>
    <property type="molecule type" value="Genomic_DNA"/>
</dbReference>
<feature type="compositionally biased region" description="Polar residues" evidence="1">
    <location>
        <begin position="12"/>
        <end position="33"/>
    </location>
</feature>